<sequence>MDRLTSFK</sequence>
<protein>
    <submittedName>
        <fullName evidence="1">Uncharacterized protein</fullName>
    </submittedName>
</protein>
<evidence type="ECO:0000313" key="2">
    <source>
        <dbReference type="Proteomes" id="UP000032142"/>
    </source>
</evidence>
<accession>A0A0B0MIZ3</accession>
<reference evidence="2" key="1">
    <citation type="submission" date="2014-09" db="EMBL/GenBank/DDBJ databases">
        <authorList>
            <person name="Mudge J."/>
            <person name="Ramaraj T."/>
            <person name="Lindquist I.E."/>
            <person name="Bharti A.K."/>
            <person name="Sundararajan A."/>
            <person name="Cameron C.T."/>
            <person name="Woodward J.E."/>
            <person name="May G.D."/>
            <person name="Brubaker C."/>
            <person name="Broadhvest J."/>
            <person name="Wilkins T.A."/>
        </authorList>
    </citation>
    <scope>NUCLEOTIDE SEQUENCE</scope>
    <source>
        <strain evidence="2">cv. AKA8401</strain>
    </source>
</reference>
<evidence type="ECO:0000313" key="1">
    <source>
        <dbReference type="EMBL" id="KHF99423.1"/>
    </source>
</evidence>
<proteinExistence type="predicted"/>
<gene>
    <name evidence="1" type="ORF">F383_38340</name>
</gene>
<comment type="caution">
    <text evidence="1">The sequence shown here is derived from an EMBL/GenBank/DDBJ whole genome shotgun (WGS) entry which is preliminary data.</text>
</comment>
<name>A0A0B0MIZ3_GOSAR</name>
<dbReference type="Proteomes" id="UP000032142">
    <property type="component" value="Unassembled WGS sequence"/>
</dbReference>
<dbReference type="EMBL" id="JRRC01077937">
    <property type="protein sequence ID" value="KHF99423.1"/>
    <property type="molecule type" value="Genomic_DNA"/>
</dbReference>
<keyword evidence="2" id="KW-1185">Reference proteome</keyword>
<organism evidence="1 2">
    <name type="scientific">Gossypium arboreum</name>
    <name type="common">Tree cotton</name>
    <name type="synonym">Gossypium nanking</name>
    <dbReference type="NCBI Taxonomy" id="29729"/>
    <lineage>
        <taxon>Eukaryota</taxon>
        <taxon>Viridiplantae</taxon>
        <taxon>Streptophyta</taxon>
        <taxon>Embryophyta</taxon>
        <taxon>Tracheophyta</taxon>
        <taxon>Spermatophyta</taxon>
        <taxon>Magnoliopsida</taxon>
        <taxon>eudicotyledons</taxon>
        <taxon>Gunneridae</taxon>
        <taxon>Pentapetalae</taxon>
        <taxon>rosids</taxon>
        <taxon>malvids</taxon>
        <taxon>Malvales</taxon>
        <taxon>Malvaceae</taxon>
        <taxon>Malvoideae</taxon>
        <taxon>Gossypium</taxon>
    </lineage>
</organism>